<evidence type="ECO:0000256" key="5">
    <source>
        <dbReference type="ARBA" id="ARBA00022692"/>
    </source>
</evidence>
<dbReference type="FunFam" id="1.20.1720.10:FF:000005">
    <property type="entry name" value="Bcr/CflA family efflux transporter"/>
    <property type="match status" value="1"/>
</dbReference>
<evidence type="ECO:0000256" key="2">
    <source>
        <dbReference type="ARBA" id="ARBA00006236"/>
    </source>
</evidence>
<keyword evidence="6 8" id="KW-1133">Transmembrane helix</keyword>
<organism evidence="10 11">
    <name type="scientific">Chitinilyticum piscinae</name>
    <dbReference type="NCBI Taxonomy" id="2866724"/>
    <lineage>
        <taxon>Bacteria</taxon>
        <taxon>Pseudomonadati</taxon>
        <taxon>Pseudomonadota</taxon>
        <taxon>Betaproteobacteria</taxon>
        <taxon>Neisseriales</taxon>
        <taxon>Chitinibacteraceae</taxon>
        <taxon>Chitinilyticum</taxon>
    </lineage>
</organism>
<feature type="transmembrane region" description="Helical" evidence="8">
    <location>
        <begin position="223"/>
        <end position="241"/>
    </location>
</feature>
<dbReference type="GO" id="GO:0005886">
    <property type="term" value="C:plasma membrane"/>
    <property type="evidence" value="ECO:0007669"/>
    <property type="project" value="UniProtKB-SubCell"/>
</dbReference>
<feature type="transmembrane region" description="Helical" evidence="8">
    <location>
        <begin position="350"/>
        <end position="372"/>
    </location>
</feature>
<evidence type="ECO:0000313" key="11">
    <source>
        <dbReference type="Proteomes" id="UP000604481"/>
    </source>
</evidence>
<feature type="transmembrane region" description="Helical" evidence="8">
    <location>
        <begin position="378"/>
        <end position="396"/>
    </location>
</feature>
<dbReference type="InterPro" id="IPR036259">
    <property type="entry name" value="MFS_trans_sf"/>
</dbReference>
<dbReference type="PROSITE" id="PS50850">
    <property type="entry name" value="MFS"/>
    <property type="match status" value="1"/>
</dbReference>
<dbReference type="GO" id="GO:0015385">
    <property type="term" value="F:sodium:proton antiporter activity"/>
    <property type="evidence" value="ECO:0007669"/>
    <property type="project" value="TreeGrafter"/>
</dbReference>
<keyword evidence="8" id="KW-0997">Cell inner membrane</keyword>
<feature type="transmembrane region" description="Helical" evidence="8">
    <location>
        <begin position="171"/>
        <end position="190"/>
    </location>
</feature>
<feature type="transmembrane region" description="Helical" evidence="8">
    <location>
        <begin position="112"/>
        <end position="131"/>
    </location>
</feature>
<sequence length="404" mass="42374">MSQTSSSVHATSHSRFAGWIVLLGALTALGPLSIDMYLPGLPDIAASLHASDGSTQLTLASYFIGLAIGQMLYGPLSDHFGRKPPLLAGLAIYLLASLGCALASSIDMLIGLRFLQALGGCAGMVIARAIVRDRCEPRHAAQVFSSLVLVMGVAPILAPLFGSWIVSLGGWRPIFVLLALFALLCLLAMHRLLPESRPAREDEPFRIGLTLRNYLALLRDRSFTGYAITGGLAVGGLFAYITGSPIVLMKLYGLSASTYSLVFGSIATCYIVASQFNARFLKSNSLDTLLGRAIHVLAGATVVLLLASLWGKPPVWLLLGCLYAYLGALGFVAANATAGALARNGEQAGLASALMGTLQFSIATLGGVLLGLWHDGSLTPLASTLAVCGVGAWLCYRLGTHRLG</sequence>
<comment type="subcellular location">
    <subcellularLocation>
        <location evidence="8">Cell inner membrane</location>
        <topology evidence="8">Multi-pass membrane protein</topology>
    </subcellularLocation>
    <subcellularLocation>
        <location evidence="1">Cell membrane</location>
        <topology evidence="1">Multi-pass membrane protein</topology>
    </subcellularLocation>
</comment>
<evidence type="ECO:0000256" key="6">
    <source>
        <dbReference type="ARBA" id="ARBA00022989"/>
    </source>
</evidence>
<keyword evidence="7 8" id="KW-0472">Membrane</keyword>
<feature type="transmembrane region" description="Helical" evidence="8">
    <location>
        <begin position="316"/>
        <end position="338"/>
    </location>
</feature>
<dbReference type="InterPro" id="IPR020846">
    <property type="entry name" value="MFS_dom"/>
</dbReference>
<dbReference type="Gene3D" id="1.20.1720.10">
    <property type="entry name" value="Multidrug resistance protein D"/>
    <property type="match status" value="1"/>
</dbReference>
<keyword evidence="5 8" id="KW-0812">Transmembrane</keyword>
<dbReference type="GO" id="GO:0042910">
    <property type="term" value="F:xenobiotic transmembrane transporter activity"/>
    <property type="evidence" value="ECO:0007669"/>
    <property type="project" value="InterPro"/>
</dbReference>
<feature type="transmembrane region" description="Helical" evidence="8">
    <location>
        <begin position="253"/>
        <end position="273"/>
    </location>
</feature>
<keyword evidence="3 8" id="KW-0813">Transport</keyword>
<dbReference type="EMBL" id="JADFUA010000013">
    <property type="protein sequence ID" value="MBE9610812.1"/>
    <property type="molecule type" value="Genomic_DNA"/>
</dbReference>
<dbReference type="NCBIfam" id="TIGR00710">
    <property type="entry name" value="efflux_Bcr_CflA"/>
    <property type="match status" value="1"/>
</dbReference>
<evidence type="ECO:0000256" key="8">
    <source>
        <dbReference type="RuleBase" id="RU365088"/>
    </source>
</evidence>
<dbReference type="Proteomes" id="UP000604481">
    <property type="component" value="Unassembled WGS sequence"/>
</dbReference>
<dbReference type="InterPro" id="IPR011701">
    <property type="entry name" value="MFS"/>
</dbReference>
<comment type="similarity">
    <text evidence="2 8">Belongs to the major facilitator superfamily. Bcr/CmlA family.</text>
</comment>
<reference evidence="10 11" key="1">
    <citation type="submission" date="2020-10" db="EMBL/GenBank/DDBJ databases">
        <title>The genome sequence of Chitinilyticum litopenaei 4Y14.</title>
        <authorList>
            <person name="Liu Y."/>
        </authorList>
    </citation>
    <scope>NUCLEOTIDE SEQUENCE [LARGE SCALE GENOMIC DNA]</scope>
    <source>
        <strain evidence="10 11">4Y14</strain>
    </source>
</reference>
<gene>
    <name evidence="10" type="ORF">INR99_15845</name>
</gene>
<evidence type="ECO:0000256" key="3">
    <source>
        <dbReference type="ARBA" id="ARBA00022448"/>
    </source>
</evidence>
<protein>
    <recommendedName>
        <fullName evidence="8">Bcr/CflA family efflux transporter</fullName>
    </recommendedName>
</protein>
<dbReference type="PANTHER" id="PTHR23502:SF132">
    <property type="entry name" value="POLYAMINE TRANSPORTER 2-RELATED"/>
    <property type="match status" value="1"/>
</dbReference>
<evidence type="ECO:0000256" key="4">
    <source>
        <dbReference type="ARBA" id="ARBA00022475"/>
    </source>
</evidence>
<dbReference type="InterPro" id="IPR004812">
    <property type="entry name" value="Efflux_drug-R_Bcr/CmlA"/>
</dbReference>
<accession>A0A8J7FMM1</accession>
<feature type="transmembrane region" description="Helical" evidence="8">
    <location>
        <begin position="16"/>
        <end position="34"/>
    </location>
</feature>
<feature type="domain" description="Major facilitator superfamily (MFS) profile" evidence="9">
    <location>
        <begin position="19"/>
        <end position="404"/>
    </location>
</feature>
<evidence type="ECO:0000313" key="10">
    <source>
        <dbReference type="EMBL" id="MBE9610812.1"/>
    </source>
</evidence>
<dbReference type="PANTHER" id="PTHR23502">
    <property type="entry name" value="MAJOR FACILITATOR SUPERFAMILY"/>
    <property type="match status" value="1"/>
</dbReference>
<keyword evidence="4" id="KW-1003">Cell membrane</keyword>
<evidence type="ECO:0000256" key="1">
    <source>
        <dbReference type="ARBA" id="ARBA00004651"/>
    </source>
</evidence>
<dbReference type="CDD" id="cd17320">
    <property type="entry name" value="MFS_MdfA_MDR_like"/>
    <property type="match status" value="1"/>
</dbReference>
<feature type="transmembrane region" description="Helical" evidence="8">
    <location>
        <begin position="293"/>
        <end position="310"/>
    </location>
</feature>
<proteinExistence type="inferred from homology"/>
<feature type="transmembrane region" description="Helical" evidence="8">
    <location>
        <begin position="143"/>
        <end position="165"/>
    </location>
</feature>
<dbReference type="Pfam" id="PF07690">
    <property type="entry name" value="MFS_1"/>
    <property type="match status" value="1"/>
</dbReference>
<comment type="caution">
    <text evidence="10">The sequence shown here is derived from an EMBL/GenBank/DDBJ whole genome shotgun (WGS) entry which is preliminary data.</text>
</comment>
<name>A0A8J7FMM1_9NEIS</name>
<evidence type="ECO:0000259" key="9">
    <source>
        <dbReference type="PROSITE" id="PS50850"/>
    </source>
</evidence>
<dbReference type="GO" id="GO:1990961">
    <property type="term" value="P:xenobiotic detoxification by transmembrane export across the plasma membrane"/>
    <property type="evidence" value="ECO:0007669"/>
    <property type="project" value="InterPro"/>
</dbReference>
<keyword evidence="11" id="KW-1185">Reference proteome</keyword>
<dbReference type="SUPFAM" id="SSF103473">
    <property type="entry name" value="MFS general substrate transporter"/>
    <property type="match status" value="1"/>
</dbReference>
<dbReference type="RefSeq" id="WP_194117359.1">
    <property type="nucleotide sequence ID" value="NZ_JADFUA010000013.1"/>
</dbReference>
<feature type="transmembrane region" description="Helical" evidence="8">
    <location>
        <begin position="54"/>
        <end position="74"/>
    </location>
</feature>
<dbReference type="AlphaFoldDB" id="A0A8J7FMM1"/>
<evidence type="ECO:0000256" key="7">
    <source>
        <dbReference type="ARBA" id="ARBA00023136"/>
    </source>
</evidence>
<feature type="transmembrane region" description="Helical" evidence="8">
    <location>
        <begin position="86"/>
        <end position="106"/>
    </location>
</feature>